<feature type="zinc finger region" description="C3H1-type" evidence="8">
    <location>
        <begin position="275"/>
        <end position="303"/>
    </location>
</feature>
<feature type="zinc finger region" description="C3H1-type" evidence="8">
    <location>
        <begin position="124"/>
        <end position="154"/>
    </location>
</feature>
<keyword evidence="4 8" id="KW-0479">Metal-binding</keyword>
<evidence type="ECO:0000256" key="2">
    <source>
        <dbReference type="ARBA" id="ARBA00008808"/>
    </source>
</evidence>
<feature type="region of interest" description="Disordered" evidence="10">
    <location>
        <begin position="491"/>
        <end position="540"/>
    </location>
</feature>
<dbReference type="SUPFAM" id="SSF90229">
    <property type="entry name" value="CCCH zinc finger"/>
    <property type="match status" value="1"/>
</dbReference>
<comment type="subcellular location">
    <subcellularLocation>
        <location evidence="1">Cytoplasm</location>
    </subcellularLocation>
</comment>
<dbReference type="GO" id="GO:0008270">
    <property type="term" value="F:zinc ion binding"/>
    <property type="evidence" value="ECO:0007669"/>
    <property type="project" value="UniProtKB-KW"/>
</dbReference>
<dbReference type="Pfam" id="PF13920">
    <property type="entry name" value="zf-C3HC4_3"/>
    <property type="match status" value="1"/>
</dbReference>
<keyword evidence="7 8" id="KW-0862">Zinc</keyword>
<keyword evidence="3" id="KW-0963">Cytoplasm</keyword>
<evidence type="ECO:0000259" key="12">
    <source>
        <dbReference type="PROSITE" id="PS50103"/>
    </source>
</evidence>
<dbReference type="SMART" id="SM00356">
    <property type="entry name" value="ZnF_C3H1"/>
    <property type="match status" value="5"/>
</dbReference>
<feature type="domain" description="C3H1-type" evidence="12">
    <location>
        <begin position="124"/>
        <end position="154"/>
    </location>
</feature>
<dbReference type="GO" id="GO:0005737">
    <property type="term" value="C:cytoplasm"/>
    <property type="evidence" value="ECO:0007669"/>
    <property type="project" value="UniProtKB-SubCell"/>
</dbReference>
<evidence type="ECO:0000256" key="7">
    <source>
        <dbReference type="ARBA" id="ARBA00022833"/>
    </source>
</evidence>
<dbReference type="InterPro" id="IPR001841">
    <property type="entry name" value="Znf_RING"/>
</dbReference>
<comment type="similarity">
    <text evidence="2">Belongs to the unkempt family.</text>
</comment>
<dbReference type="InterPro" id="IPR057296">
    <property type="entry name" value="UNK_Znf_5"/>
</dbReference>
<dbReference type="Pfam" id="PF00642">
    <property type="entry name" value="zf-CCCH"/>
    <property type="match status" value="1"/>
</dbReference>
<dbReference type="InterPro" id="IPR045234">
    <property type="entry name" value="Unkempt-like"/>
</dbReference>
<dbReference type="Pfam" id="PF23261">
    <property type="entry name" value="zf-CCCH_11"/>
    <property type="match status" value="1"/>
</dbReference>
<feature type="region of interest" description="Disordered" evidence="10">
    <location>
        <begin position="374"/>
        <end position="435"/>
    </location>
</feature>
<dbReference type="Proteomes" id="UP000594262">
    <property type="component" value="Unplaced"/>
</dbReference>
<dbReference type="InterPro" id="IPR036855">
    <property type="entry name" value="Znf_CCCH_sf"/>
</dbReference>
<dbReference type="PROSITE" id="PS50089">
    <property type="entry name" value="ZF_RING_2"/>
    <property type="match status" value="1"/>
</dbReference>
<evidence type="ECO:0000259" key="11">
    <source>
        <dbReference type="PROSITE" id="PS50089"/>
    </source>
</evidence>
<accession>A0A7M5X0M9</accession>
<dbReference type="PANTHER" id="PTHR14493">
    <property type="entry name" value="UNKEMPT FAMILY MEMBER"/>
    <property type="match status" value="1"/>
</dbReference>
<feature type="zinc finger region" description="C3H1-type" evidence="8">
    <location>
        <begin position="84"/>
        <end position="113"/>
    </location>
</feature>
<reference evidence="13" key="1">
    <citation type="submission" date="2021-01" db="UniProtKB">
        <authorList>
            <consortium name="EnsemblMetazoa"/>
        </authorList>
    </citation>
    <scope>IDENTIFICATION</scope>
</reference>
<dbReference type="Pfam" id="PF23035">
    <property type="entry name" value="zf-CCCH_UNK-like_4th"/>
    <property type="match status" value="1"/>
</dbReference>
<feature type="domain" description="C3H1-type" evidence="12">
    <location>
        <begin position="84"/>
        <end position="113"/>
    </location>
</feature>
<evidence type="ECO:0000313" key="14">
    <source>
        <dbReference type="Proteomes" id="UP000594262"/>
    </source>
</evidence>
<feature type="coiled-coil region" evidence="9">
    <location>
        <begin position="616"/>
        <end position="692"/>
    </location>
</feature>
<dbReference type="InterPro" id="IPR057295">
    <property type="entry name" value="UNK_Znf_4"/>
</dbReference>
<dbReference type="InterPro" id="IPR040594">
    <property type="entry name" value="UNK_Znf_1"/>
</dbReference>
<dbReference type="PROSITE" id="PS50103">
    <property type="entry name" value="ZF_C3H1"/>
    <property type="match status" value="3"/>
</dbReference>
<name>A0A7M5X0M9_9CNID</name>
<keyword evidence="9" id="KW-0175">Coiled coil</keyword>
<evidence type="ECO:0000256" key="4">
    <source>
        <dbReference type="ARBA" id="ARBA00022723"/>
    </source>
</evidence>
<keyword evidence="14" id="KW-1185">Reference proteome</keyword>
<evidence type="ECO:0000313" key="13">
    <source>
        <dbReference type="EnsemblMetazoa" id="CLYHEMP015908.2"/>
    </source>
</evidence>
<dbReference type="OrthoDB" id="20534at2759"/>
<dbReference type="Gene3D" id="4.10.1000.10">
    <property type="entry name" value="Zinc finger, CCCH-type"/>
    <property type="match status" value="2"/>
</dbReference>
<dbReference type="PANTHER" id="PTHR14493:SF50">
    <property type="entry name" value="RING FINGER PROTEIN UNKEMPT"/>
    <property type="match status" value="1"/>
</dbReference>
<dbReference type="InterPro" id="IPR000571">
    <property type="entry name" value="Znf_CCCH"/>
</dbReference>
<feature type="compositionally biased region" description="Polar residues" evidence="10">
    <location>
        <begin position="492"/>
        <end position="501"/>
    </location>
</feature>
<dbReference type="Pfam" id="PF18384">
    <property type="entry name" value="zf_CCCH_5"/>
    <property type="match status" value="1"/>
</dbReference>
<dbReference type="RefSeq" id="XP_066917265.1">
    <property type="nucleotide sequence ID" value="XM_067061164.1"/>
</dbReference>
<feature type="compositionally biased region" description="Polar residues" evidence="10">
    <location>
        <begin position="513"/>
        <end position="540"/>
    </location>
</feature>
<evidence type="ECO:0000256" key="5">
    <source>
        <dbReference type="ARBA" id="ARBA00022737"/>
    </source>
</evidence>
<keyword evidence="6 8" id="KW-0863">Zinc-finger</keyword>
<organism evidence="13 14">
    <name type="scientific">Clytia hemisphaerica</name>
    <dbReference type="NCBI Taxonomy" id="252671"/>
    <lineage>
        <taxon>Eukaryota</taxon>
        <taxon>Metazoa</taxon>
        <taxon>Cnidaria</taxon>
        <taxon>Hydrozoa</taxon>
        <taxon>Hydroidolina</taxon>
        <taxon>Leptothecata</taxon>
        <taxon>Obeliida</taxon>
        <taxon>Clytiidae</taxon>
        <taxon>Clytia</taxon>
    </lineage>
</organism>
<evidence type="ECO:0000256" key="3">
    <source>
        <dbReference type="ARBA" id="ARBA00022490"/>
    </source>
</evidence>
<proteinExistence type="inferred from homology"/>
<evidence type="ECO:0000256" key="6">
    <source>
        <dbReference type="ARBA" id="ARBA00022771"/>
    </source>
</evidence>
<dbReference type="EnsemblMetazoa" id="CLYHEMT015908.2">
    <property type="protein sequence ID" value="CLYHEMP015908.2"/>
    <property type="gene ID" value="CLYHEMG015908"/>
</dbReference>
<dbReference type="Gene3D" id="3.30.40.10">
    <property type="entry name" value="Zinc/RING finger domain, C3HC4 (zinc finger)"/>
    <property type="match status" value="1"/>
</dbReference>
<feature type="compositionally biased region" description="Low complexity" evidence="10">
    <location>
        <begin position="327"/>
        <end position="347"/>
    </location>
</feature>
<evidence type="ECO:0000256" key="9">
    <source>
        <dbReference type="SAM" id="Coils"/>
    </source>
</evidence>
<dbReference type="InterPro" id="IPR013083">
    <property type="entry name" value="Znf_RING/FYVE/PHD"/>
</dbReference>
<sequence length="794" mass="88755">MAADTNDVIFGTNLTPKKSLTELNQPQTEKPLHYTYLKEFRVEQCQLFLQHKCTQHRPFTCFSWHFLNQKRRRPRKKKEGTFNYSPDVYCQHYNETTGECLSGDDCPFLHRVAGDVERRYHLRYYKTSPCVYETDQRGYCVKNGPHCAFAHGPHDLRQPVYDVRELQLMENEEKDESGKQIVPEDPRWNETNYVLANYKTEPCKKPPRLCRQGYACPQYHNNRDRRRSPKKYKYRSTPCPNVKHSDEWGDPAACENGDSCGYCHTRTEQQFHPEIYKSTKCNDMQQTGQCPRGPFCAFAHIEQDTISPDVIKGSISIIPDKDMLHGHPYSSLSNHSSSNSPLPSPASQISRGHHGPLTGFSKIVEGTISSIGNINLSNSAPTYEKAPGSGRRSSSRDSDHHSSFFGHSLGSEPHTPSRSMSASAPSFYPGPLPDESALDSGLLEALSTVDNTFDFDFPDNSSVSSSIGGSTGIGGGTGSLSGGFNNSSLLGQFSNNGSTEPVSIPGSHESRHMSFNSQQSHSPTSPSLQQHNSGPNSSYYINQNESDLFSSFSSGSKKSILNSSRLSGSRAGFVRSPKSNPLNLYDMMSSPKFQSPSLTSPLAFGSGNLNSSSLDVQRLTDEVLSLRNKLSSWEESWNQAKMTCEAWKREANEQAEKAKAVDRERIQYGMKLGEMENEIRTLRHELENRSRLGSVGSNNSNTAHLLKNVNDLENLPVLELKQLFNQLKLDLDKVEKVISKKESMKCTICEETPRCVVTYPCTHCVMCEKCAGGQSECPFCKQAITQRNTIFIPV</sequence>
<feature type="domain" description="C3H1-type" evidence="12">
    <location>
        <begin position="275"/>
        <end position="303"/>
    </location>
</feature>
<dbReference type="GeneID" id="136804567"/>
<dbReference type="Pfam" id="PF25427">
    <property type="entry name" value="zf-CCCH_UNK"/>
    <property type="match status" value="1"/>
</dbReference>
<evidence type="ECO:0000256" key="8">
    <source>
        <dbReference type="PROSITE-ProRule" id="PRU00723"/>
    </source>
</evidence>
<keyword evidence="5" id="KW-0677">Repeat</keyword>
<feature type="region of interest" description="Disordered" evidence="10">
    <location>
        <begin position="326"/>
        <end position="358"/>
    </location>
</feature>
<evidence type="ECO:0000256" key="10">
    <source>
        <dbReference type="SAM" id="MobiDB-lite"/>
    </source>
</evidence>
<protein>
    <submittedName>
        <fullName evidence="13">Uncharacterized protein</fullName>
    </submittedName>
</protein>
<feature type="compositionally biased region" description="Polar residues" evidence="10">
    <location>
        <begin position="414"/>
        <end position="424"/>
    </location>
</feature>
<feature type="domain" description="RING-type" evidence="11">
    <location>
        <begin position="746"/>
        <end position="781"/>
    </location>
</feature>
<dbReference type="AlphaFoldDB" id="A0A7M5X0M9"/>
<evidence type="ECO:0000256" key="1">
    <source>
        <dbReference type="ARBA" id="ARBA00004496"/>
    </source>
</evidence>